<proteinExistence type="predicted"/>
<evidence type="ECO:0008006" key="5">
    <source>
        <dbReference type="Google" id="ProtNLM"/>
    </source>
</evidence>
<evidence type="ECO:0000256" key="1">
    <source>
        <dbReference type="ARBA" id="ARBA00022801"/>
    </source>
</evidence>
<keyword evidence="1" id="KW-0378">Hydrolase</keyword>
<accession>A0A1F7GJS5</accession>
<dbReference type="InterPro" id="IPR005754">
    <property type="entry name" value="Sortase"/>
</dbReference>
<reference evidence="3 4" key="1">
    <citation type="journal article" date="2016" name="Nat. Commun.">
        <title>Thousands of microbial genomes shed light on interconnected biogeochemical processes in an aquifer system.</title>
        <authorList>
            <person name="Anantharaman K."/>
            <person name="Brown C.T."/>
            <person name="Hug L.A."/>
            <person name="Sharon I."/>
            <person name="Castelle C.J."/>
            <person name="Probst A.J."/>
            <person name="Thomas B.C."/>
            <person name="Singh A."/>
            <person name="Wilkins M.J."/>
            <person name="Karaoz U."/>
            <person name="Brodie E.L."/>
            <person name="Williams K.H."/>
            <person name="Hubbard S.S."/>
            <person name="Banfield J.F."/>
        </authorList>
    </citation>
    <scope>NUCLEOTIDE SEQUENCE [LARGE SCALE GENOMIC DNA]</scope>
</reference>
<dbReference type="SUPFAM" id="SSF63817">
    <property type="entry name" value="Sortase"/>
    <property type="match status" value="1"/>
</dbReference>
<dbReference type="Proteomes" id="UP000176850">
    <property type="component" value="Unassembled WGS sequence"/>
</dbReference>
<sequence length="185" mass="20356">MPRKTAKKKIPQTRSLFFLIVGIALLSLFIFFKINQSGSLSFNTVPRNSTHSANIQAIPETIEIAPLSLRLPVQPAVVEGTRWQINEKGASYLSSSARVGEKGNIVIYAHNKATSFGPLAQIKIGDPITLKTRSGKNYSYGVYKIFMVNPNQVEVLQSKGAEELTLYTCTGFADSKRLIVKAKPL</sequence>
<organism evidence="3 4">
    <name type="scientific">Candidatus Roizmanbacteria bacterium RIFCSPHIGHO2_01_FULL_39_24</name>
    <dbReference type="NCBI Taxonomy" id="1802032"/>
    <lineage>
        <taxon>Bacteria</taxon>
        <taxon>Candidatus Roizmaniibacteriota</taxon>
    </lineage>
</organism>
<keyword evidence="2" id="KW-0812">Transmembrane</keyword>
<dbReference type="Pfam" id="PF04203">
    <property type="entry name" value="Sortase"/>
    <property type="match status" value="1"/>
</dbReference>
<dbReference type="InterPro" id="IPR023365">
    <property type="entry name" value="Sortase_dom-sf"/>
</dbReference>
<keyword evidence="2" id="KW-0472">Membrane</keyword>
<feature type="transmembrane region" description="Helical" evidence="2">
    <location>
        <begin position="16"/>
        <end position="34"/>
    </location>
</feature>
<gene>
    <name evidence="3" type="ORF">A2799_00020</name>
</gene>
<evidence type="ECO:0000313" key="3">
    <source>
        <dbReference type="EMBL" id="OGK19198.1"/>
    </source>
</evidence>
<dbReference type="Gene3D" id="2.40.260.10">
    <property type="entry name" value="Sortase"/>
    <property type="match status" value="1"/>
</dbReference>
<evidence type="ECO:0000256" key="2">
    <source>
        <dbReference type="SAM" id="Phobius"/>
    </source>
</evidence>
<name>A0A1F7GJS5_9BACT</name>
<dbReference type="AlphaFoldDB" id="A0A1F7GJS5"/>
<evidence type="ECO:0000313" key="4">
    <source>
        <dbReference type="Proteomes" id="UP000176850"/>
    </source>
</evidence>
<dbReference type="GO" id="GO:0016787">
    <property type="term" value="F:hydrolase activity"/>
    <property type="evidence" value="ECO:0007669"/>
    <property type="project" value="UniProtKB-KW"/>
</dbReference>
<dbReference type="EMBL" id="MFZH01000016">
    <property type="protein sequence ID" value="OGK19198.1"/>
    <property type="molecule type" value="Genomic_DNA"/>
</dbReference>
<protein>
    <recommendedName>
        <fullName evidence="5">Sortase</fullName>
    </recommendedName>
</protein>
<comment type="caution">
    <text evidence="3">The sequence shown here is derived from an EMBL/GenBank/DDBJ whole genome shotgun (WGS) entry which is preliminary data.</text>
</comment>
<keyword evidence="2" id="KW-1133">Transmembrane helix</keyword>
<dbReference type="NCBIfam" id="TIGR01076">
    <property type="entry name" value="sortase_fam"/>
    <property type="match status" value="1"/>
</dbReference>